<dbReference type="PANTHER" id="PTHR30435:SF2">
    <property type="entry name" value="FLAGELLAR BASAL-BODY ROD PROTEIN FLGC"/>
    <property type="match status" value="1"/>
</dbReference>
<organism evidence="9 10">
    <name type="scientific">Desulfuromusa kysingii</name>
    <dbReference type="NCBI Taxonomy" id="37625"/>
    <lineage>
        <taxon>Bacteria</taxon>
        <taxon>Pseudomonadati</taxon>
        <taxon>Thermodesulfobacteriota</taxon>
        <taxon>Desulfuromonadia</taxon>
        <taxon>Desulfuromonadales</taxon>
        <taxon>Geopsychrobacteraceae</taxon>
        <taxon>Desulfuromusa</taxon>
    </lineage>
</organism>
<keyword evidence="9" id="KW-0966">Cell projection</keyword>
<dbReference type="AlphaFoldDB" id="A0A1H3VHN2"/>
<keyword evidence="9" id="KW-0969">Cilium</keyword>
<feature type="domain" description="Flagellar basal body rod protein N-terminal" evidence="7">
    <location>
        <begin position="7"/>
        <end position="34"/>
    </location>
</feature>
<dbReference type="Pfam" id="PF06429">
    <property type="entry name" value="Flg_bbr_C"/>
    <property type="match status" value="1"/>
</dbReference>
<name>A0A1H3VHN2_9BACT</name>
<dbReference type="InterPro" id="IPR010930">
    <property type="entry name" value="Flg_bb/hook_C_dom"/>
</dbReference>
<keyword evidence="9" id="KW-0282">Flagellum</keyword>
<sequence>MDIFTTMKISASALKAQRVRMNAISSNLANIETTRTPDGGPYRKREVVFQSSTDGFARALDNQMHDAVQGVKVAQVQASTLPPRMVYDPSHPDADENGQVAMPNISLVEETADMMSASRAYETNVTVVKSAKRMALKALEIGK</sequence>
<evidence type="ECO:0000313" key="9">
    <source>
        <dbReference type="EMBL" id="SDZ74260.1"/>
    </source>
</evidence>
<dbReference type="NCBIfam" id="TIGR01395">
    <property type="entry name" value="FlgC"/>
    <property type="match status" value="1"/>
</dbReference>
<feature type="domain" description="Flagellar basal-body/hook protein C-terminal" evidence="8">
    <location>
        <begin position="98"/>
        <end position="140"/>
    </location>
</feature>
<dbReference type="EMBL" id="FNQN01000001">
    <property type="protein sequence ID" value="SDZ74260.1"/>
    <property type="molecule type" value="Genomic_DNA"/>
</dbReference>
<evidence type="ECO:0000259" key="7">
    <source>
        <dbReference type="Pfam" id="PF00460"/>
    </source>
</evidence>
<evidence type="ECO:0000313" key="10">
    <source>
        <dbReference type="Proteomes" id="UP000199409"/>
    </source>
</evidence>
<reference evidence="9 10" key="1">
    <citation type="submission" date="2016-10" db="EMBL/GenBank/DDBJ databases">
        <authorList>
            <person name="de Groot N.N."/>
        </authorList>
    </citation>
    <scope>NUCLEOTIDE SEQUENCE [LARGE SCALE GENOMIC DNA]</scope>
    <source>
        <strain evidence="9 10">DSM 7343</strain>
    </source>
</reference>
<dbReference type="PANTHER" id="PTHR30435">
    <property type="entry name" value="FLAGELLAR PROTEIN"/>
    <property type="match status" value="1"/>
</dbReference>
<evidence type="ECO:0000256" key="1">
    <source>
        <dbReference type="ARBA" id="ARBA00004117"/>
    </source>
</evidence>
<dbReference type="STRING" id="37625.SAMN05660420_00062"/>
<evidence type="ECO:0000256" key="2">
    <source>
        <dbReference type="ARBA" id="ARBA00009677"/>
    </source>
</evidence>
<dbReference type="GO" id="GO:0030694">
    <property type="term" value="C:bacterial-type flagellum basal body, rod"/>
    <property type="evidence" value="ECO:0007669"/>
    <property type="project" value="UniProtKB-UniRule"/>
</dbReference>
<keyword evidence="4 6" id="KW-0975">Bacterial flagellum</keyword>
<comment type="subunit">
    <text evidence="5 6">The basal body constitutes a major portion of the flagellar organelle and consists of four rings (L,P,S, and M) mounted on a central rod. The rod consists of about 26 subunits of FlgG in the distal portion, and FlgB, FlgC and FlgF are thought to build up the proximal portion of the rod with about 6 subunits each.</text>
</comment>
<dbReference type="Proteomes" id="UP000199409">
    <property type="component" value="Unassembled WGS sequence"/>
</dbReference>
<evidence type="ECO:0000256" key="5">
    <source>
        <dbReference type="ARBA" id="ARBA00025933"/>
    </source>
</evidence>
<evidence type="ECO:0000259" key="8">
    <source>
        <dbReference type="Pfam" id="PF06429"/>
    </source>
</evidence>
<dbReference type="RefSeq" id="WP_092343943.1">
    <property type="nucleotide sequence ID" value="NZ_FNQN01000001.1"/>
</dbReference>
<comment type="subcellular location">
    <subcellularLocation>
        <location evidence="1 6">Bacterial flagellum basal body</location>
    </subcellularLocation>
</comment>
<dbReference type="InterPro" id="IPR019776">
    <property type="entry name" value="Flagellar_basal_body_rod_CS"/>
</dbReference>
<evidence type="ECO:0000256" key="4">
    <source>
        <dbReference type="ARBA" id="ARBA00023143"/>
    </source>
</evidence>
<dbReference type="InterPro" id="IPR006299">
    <property type="entry name" value="FlgC"/>
</dbReference>
<evidence type="ECO:0000256" key="3">
    <source>
        <dbReference type="ARBA" id="ARBA00017941"/>
    </source>
</evidence>
<gene>
    <name evidence="9" type="ORF">SAMN05660420_00062</name>
</gene>
<dbReference type="PROSITE" id="PS00588">
    <property type="entry name" value="FLAGELLA_BB_ROD"/>
    <property type="match status" value="1"/>
</dbReference>
<evidence type="ECO:0000256" key="6">
    <source>
        <dbReference type="RuleBase" id="RU362062"/>
    </source>
</evidence>
<comment type="similarity">
    <text evidence="2">Belongs to the flagella basal body rod proteins family.</text>
</comment>
<dbReference type="Pfam" id="PF00460">
    <property type="entry name" value="Flg_bb_rod"/>
    <property type="match status" value="1"/>
</dbReference>
<proteinExistence type="inferred from homology"/>
<dbReference type="InterPro" id="IPR001444">
    <property type="entry name" value="Flag_bb_rod_N"/>
</dbReference>
<dbReference type="OrthoDB" id="9813951at2"/>
<protein>
    <recommendedName>
        <fullName evidence="3 6">Flagellar basal-body rod protein FlgC</fullName>
    </recommendedName>
</protein>
<keyword evidence="10" id="KW-1185">Reference proteome</keyword>
<dbReference type="GO" id="GO:0071978">
    <property type="term" value="P:bacterial-type flagellum-dependent swarming motility"/>
    <property type="evidence" value="ECO:0007669"/>
    <property type="project" value="TreeGrafter"/>
</dbReference>
<accession>A0A1H3VHN2</accession>